<gene>
    <name evidence="1" type="ORF">DFR56_12015</name>
</gene>
<protein>
    <submittedName>
        <fullName evidence="1">Uncharacterized protein</fullName>
    </submittedName>
</protein>
<reference evidence="1 2" key="1">
    <citation type="submission" date="2018-05" db="EMBL/GenBank/DDBJ databases">
        <title>Genomic Encyclopedia of Type Strains, Phase IV (KMG-IV): sequencing the most valuable type-strain genomes for metagenomic binning, comparative biology and taxonomic classification.</title>
        <authorList>
            <person name="Goeker M."/>
        </authorList>
    </citation>
    <scope>NUCLEOTIDE SEQUENCE [LARGE SCALE GENOMIC DNA]</scope>
    <source>
        <strain evidence="1 2">DSM 28556</strain>
    </source>
</reference>
<dbReference type="AlphaFoldDB" id="A0A2V3VIH8"/>
<name>A0A2V3VIH8_9BACI</name>
<evidence type="ECO:0000313" key="1">
    <source>
        <dbReference type="EMBL" id="PXW81642.1"/>
    </source>
</evidence>
<comment type="caution">
    <text evidence="1">The sequence shown here is derived from an EMBL/GenBank/DDBJ whole genome shotgun (WGS) entry which is preliminary data.</text>
</comment>
<dbReference type="EMBL" id="QJJQ01000020">
    <property type="protein sequence ID" value="PXW81642.1"/>
    <property type="molecule type" value="Genomic_DNA"/>
</dbReference>
<dbReference type="RefSeq" id="WP_110397209.1">
    <property type="nucleotide sequence ID" value="NZ_JBHUHB010000001.1"/>
</dbReference>
<organism evidence="1 2">
    <name type="scientific">Pseudogracilibacillus auburnensis</name>
    <dbReference type="NCBI Taxonomy" id="1494959"/>
    <lineage>
        <taxon>Bacteria</taxon>
        <taxon>Bacillati</taxon>
        <taxon>Bacillota</taxon>
        <taxon>Bacilli</taxon>
        <taxon>Bacillales</taxon>
        <taxon>Bacillaceae</taxon>
        <taxon>Pseudogracilibacillus</taxon>
    </lineage>
</organism>
<accession>A0A2V3VIH8</accession>
<keyword evidence="2" id="KW-1185">Reference proteome</keyword>
<dbReference type="Proteomes" id="UP000247978">
    <property type="component" value="Unassembled WGS sequence"/>
</dbReference>
<proteinExistence type="predicted"/>
<sequence length="75" mass="9031">MNELFLFILENYKEFYKKSNNNVALDSEMKKVITKTLPDKIFKKDMSGFYLSLNQETSYLQKKIKGKNQELKWKK</sequence>
<evidence type="ECO:0000313" key="2">
    <source>
        <dbReference type="Proteomes" id="UP000247978"/>
    </source>
</evidence>